<feature type="compositionally biased region" description="Basic and acidic residues" evidence="1">
    <location>
        <begin position="47"/>
        <end position="58"/>
    </location>
</feature>
<feature type="region of interest" description="Disordered" evidence="1">
    <location>
        <begin position="275"/>
        <end position="304"/>
    </location>
</feature>
<evidence type="ECO:0000313" key="2">
    <source>
        <dbReference type="EMBL" id="CAA9502426.1"/>
    </source>
</evidence>
<feature type="non-terminal residue" evidence="2">
    <location>
        <position position="304"/>
    </location>
</feature>
<feature type="non-terminal residue" evidence="2">
    <location>
        <position position="1"/>
    </location>
</feature>
<feature type="region of interest" description="Disordered" evidence="1">
    <location>
        <begin position="1"/>
        <end position="191"/>
    </location>
</feature>
<feature type="region of interest" description="Disordered" evidence="1">
    <location>
        <begin position="205"/>
        <end position="236"/>
    </location>
</feature>
<feature type="compositionally biased region" description="Low complexity" evidence="1">
    <location>
        <begin position="128"/>
        <end position="142"/>
    </location>
</feature>
<feature type="compositionally biased region" description="Basic residues" evidence="1">
    <location>
        <begin position="162"/>
        <end position="185"/>
    </location>
</feature>
<name>A0A6J4SLM3_9ACTN</name>
<organism evidence="2">
    <name type="scientific">uncultured Solirubrobacteraceae bacterium</name>
    <dbReference type="NCBI Taxonomy" id="1162706"/>
    <lineage>
        <taxon>Bacteria</taxon>
        <taxon>Bacillati</taxon>
        <taxon>Actinomycetota</taxon>
        <taxon>Thermoleophilia</taxon>
        <taxon>Solirubrobacterales</taxon>
        <taxon>Solirubrobacteraceae</taxon>
        <taxon>environmental samples</taxon>
    </lineage>
</organism>
<proteinExistence type="predicted"/>
<reference evidence="2" key="1">
    <citation type="submission" date="2020-02" db="EMBL/GenBank/DDBJ databases">
        <authorList>
            <person name="Meier V. D."/>
        </authorList>
    </citation>
    <scope>NUCLEOTIDE SEQUENCE</scope>
    <source>
        <strain evidence="2">AVDCRST_MAG53</strain>
    </source>
</reference>
<dbReference type="EMBL" id="CADCVR010000066">
    <property type="protein sequence ID" value="CAA9502426.1"/>
    <property type="molecule type" value="Genomic_DNA"/>
</dbReference>
<dbReference type="AlphaFoldDB" id="A0A6J4SLM3"/>
<sequence>APRRAPPRPRAADHGAGRRRVRRGSRPSRRSADRLLRRAVGDSAGDAARRGVRDDLRRGRGPSAGDHHRLRLRAGRPGERARALGARRERRTGQRRQDRPRLGRAADRRRDRRDGCAAAFDQRRLGHRGAPAAPAAQGAGPRAGHGRDRAADGLALADRHAHGGRSRRRGRCQRRAARPGARRAQRGAAVRVRDRGPALPLPLAARRAPARARDLAGGGRGGRGTVRREERPGALPGVPRRLRRALRLARRAHGAPAVRVRRGERARLRCGVRVGVGAPPAGRRGPRTGRGRPSPPARVPAKAL</sequence>
<feature type="compositionally biased region" description="Basic and acidic residues" evidence="1">
    <location>
        <begin position="145"/>
        <end position="161"/>
    </location>
</feature>
<feature type="compositionally biased region" description="Basic and acidic residues" evidence="1">
    <location>
        <begin position="91"/>
        <end position="115"/>
    </location>
</feature>
<feature type="compositionally biased region" description="Basic and acidic residues" evidence="1">
    <location>
        <begin position="30"/>
        <end position="40"/>
    </location>
</feature>
<gene>
    <name evidence="2" type="ORF">AVDCRST_MAG53-1981</name>
</gene>
<feature type="compositionally biased region" description="Basic residues" evidence="1">
    <location>
        <begin position="17"/>
        <end position="29"/>
    </location>
</feature>
<evidence type="ECO:0000256" key="1">
    <source>
        <dbReference type="SAM" id="MobiDB-lite"/>
    </source>
</evidence>
<accession>A0A6J4SLM3</accession>
<protein>
    <submittedName>
        <fullName evidence="2">Uncharacterized protein</fullName>
    </submittedName>
</protein>